<dbReference type="EMBL" id="JAKLTN010000003">
    <property type="protein sequence ID" value="MCG2578518.1"/>
    <property type="molecule type" value="Genomic_DNA"/>
</dbReference>
<dbReference type="RefSeq" id="WP_275711891.1">
    <property type="nucleotide sequence ID" value="NZ_JAKLTN010000003.1"/>
</dbReference>
<proteinExistence type="predicted"/>
<feature type="transmembrane region" description="Helical" evidence="1">
    <location>
        <begin position="55"/>
        <end position="75"/>
    </location>
</feature>
<organism evidence="2 3">
    <name type="scientific">Dechloromonas hankyongensis</name>
    <dbReference type="NCBI Taxonomy" id="2908002"/>
    <lineage>
        <taxon>Bacteria</taxon>
        <taxon>Pseudomonadati</taxon>
        <taxon>Pseudomonadota</taxon>
        <taxon>Betaproteobacteria</taxon>
        <taxon>Rhodocyclales</taxon>
        <taxon>Azonexaceae</taxon>
        <taxon>Dechloromonas</taxon>
    </lineage>
</organism>
<dbReference type="Proteomes" id="UP001165384">
    <property type="component" value="Unassembled WGS sequence"/>
</dbReference>
<sequence length="80" mass="8803">MEQDEYAQLQELSDRELYDFVTEKDSSQRKWVALHLLEQRRNAVLTSAAKSSARAAWLAAAVAGISAIIAVLAYFGGKSS</sequence>
<keyword evidence="3" id="KW-1185">Reference proteome</keyword>
<reference evidence="2" key="1">
    <citation type="submission" date="2022-01" db="EMBL/GenBank/DDBJ databases">
        <authorList>
            <person name="Jo J.-H."/>
            <person name="Im W.-T."/>
        </authorList>
    </citation>
    <scope>NUCLEOTIDE SEQUENCE</scope>
    <source>
        <strain evidence="2">XY25</strain>
    </source>
</reference>
<evidence type="ECO:0000313" key="2">
    <source>
        <dbReference type="EMBL" id="MCG2578518.1"/>
    </source>
</evidence>
<keyword evidence="1" id="KW-0472">Membrane</keyword>
<name>A0ABS9K5T4_9RHOO</name>
<comment type="caution">
    <text evidence="2">The sequence shown here is derived from an EMBL/GenBank/DDBJ whole genome shotgun (WGS) entry which is preliminary data.</text>
</comment>
<protein>
    <submittedName>
        <fullName evidence="2">Uncharacterized protein</fullName>
    </submittedName>
</protein>
<evidence type="ECO:0000256" key="1">
    <source>
        <dbReference type="SAM" id="Phobius"/>
    </source>
</evidence>
<keyword evidence="1" id="KW-0812">Transmembrane</keyword>
<keyword evidence="1" id="KW-1133">Transmembrane helix</keyword>
<evidence type="ECO:0000313" key="3">
    <source>
        <dbReference type="Proteomes" id="UP001165384"/>
    </source>
</evidence>
<gene>
    <name evidence="2" type="ORF">LZ012_16095</name>
</gene>
<accession>A0ABS9K5T4</accession>